<evidence type="ECO:0008006" key="4">
    <source>
        <dbReference type="Google" id="ProtNLM"/>
    </source>
</evidence>
<dbReference type="Pfam" id="PF18844">
    <property type="entry name" value="baeRF_family2"/>
    <property type="match status" value="1"/>
</dbReference>
<gene>
    <name evidence="2" type="ORF">ET495_01860</name>
</gene>
<evidence type="ECO:0000313" key="2">
    <source>
        <dbReference type="EMBL" id="QAY62222.1"/>
    </source>
</evidence>
<dbReference type="AlphaFoldDB" id="A0A4P6EI99"/>
<dbReference type="InterPro" id="IPR040701">
    <property type="entry name" value="Bact_RF_family2"/>
</dbReference>
<protein>
    <recommendedName>
        <fullName evidence="4">Peptide chain release factor 1</fullName>
    </recommendedName>
</protein>
<keyword evidence="3" id="KW-1185">Reference proteome</keyword>
<dbReference type="Proteomes" id="UP000291758">
    <property type="component" value="Chromosome"/>
</dbReference>
<feature type="region of interest" description="Disordered" evidence="1">
    <location>
        <begin position="149"/>
        <end position="185"/>
    </location>
</feature>
<accession>A0A4P6EI99</accession>
<dbReference type="EMBL" id="CP035495">
    <property type="protein sequence ID" value="QAY62222.1"/>
    <property type="molecule type" value="Genomic_DNA"/>
</dbReference>
<dbReference type="OrthoDB" id="5179393at2"/>
<feature type="compositionally biased region" description="Gly residues" evidence="1">
    <location>
        <begin position="160"/>
        <end position="177"/>
    </location>
</feature>
<dbReference type="RefSeq" id="WP_129202155.1">
    <property type="nucleotide sequence ID" value="NZ_CP035495.1"/>
</dbReference>
<evidence type="ECO:0000313" key="3">
    <source>
        <dbReference type="Proteomes" id="UP000291758"/>
    </source>
</evidence>
<evidence type="ECO:0000256" key="1">
    <source>
        <dbReference type="SAM" id="MobiDB-lite"/>
    </source>
</evidence>
<name>A0A4P6EI99_9MICO</name>
<sequence>MKTDWIKPLIGRPGPFATVYLDATRSAEAGDKDVAGRWKAVRRTLTQQGAPPDVLDAVEDAALRPLRKPGAHGHVIIADASGVLVDKALRTAPAVATGVWHAVPALLQAALAADEEVTALKVAVDRTGADLRLVGVRCWDAPRTFEAPHDDVSKAATGGSSRGGGTGGGGAGGGDRGGSAAVEARAEDSLARNAEAVAREVERTVAEERPEIVLLFGDARTVRAVRASLVRPVAELTVEVAGGGRGAGVREAAFLENLEGALDSYRERRRELVLAELRRGQGREQGTVTGLDDVVAVLARGQVKELVLSEDVGYDGALVVGADGARGPLSGRTLWVGPDPMAIASARASLEDAGYTDGLETLPAAIALVRAAVGQDAGLTVAPEGAADLIDGVGATLRWSDGATPHEVAATMSRDQDLLR</sequence>
<proteinExistence type="predicted"/>
<organism evidence="2 3">
    <name type="scientific">Xylanimonas allomyrinae</name>
    <dbReference type="NCBI Taxonomy" id="2509459"/>
    <lineage>
        <taxon>Bacteria</taxon>
        <taxon>Bacillati</taxon>
        <taxon>Actinomycetota</taxon>
        <taxon>Actinomycetes</taxon>
        <taxon>Micrococcales</taxon>
        <taxon>Promicromonosporaceae</taxon>
        <taxon>Xylanimonas</taxon>
    </lineage>
</organism>
<dbReference type="KEGG" id="xyl:ET495_01860"/>
<reference evidence="2 3" key="1">
    <citation type="submission" date="2019-01" db="EMBL/GenBank/DDBJ databases">
        <title>Genome sequencing of strain 2JSPR-7.</title>
        <authorList>
            <person name="Heo J."/>
            <person name="Kim S.-J."/>
            <person name="Kim J.-S."/>
            <person name="Hong S.-B."/>
            <person name="Kwon S.-W."/>
        </authorList>
    </citation>
    <scope>NUCLEOTIDE SEQUENCE [LARGE SCALE GENOMIC DNA]</scope>
    <source>
        <strain evidence="2 3">2JSPR-7</strain>
    </source>
</reference>